<gene>
    <name evidence="2" type="ORF">J8273_0996</name>
</gene>
<feature type="transmembrane region" description="Helical" evidence="1">
    <location>
        <begin position="122"/>
        <end position="146"/>
    </location>
</feature>
<feature type="transmembrane region" description="Helical" evidence="1">
    <location>
        <begin position="158"/>
        <end position="179"/>
    </location>
</feature>
<name>A0A8J6E4E2_9EUKA</name>
<feature type="transmembrane region" description="Helical" evidence="1">
    <location>
        <begin position="67"/>
        <end position="91"/>
    </location>
</feature>
<feature type="transmembrane region" description="Helical" evidence="1">
    <location>
        <begin position="191"/>
        <end position="207"/>
    </location>
</feature>
<reference evidence="2" key="1">
    <citation type="submission" date="2021-05" db="EMBL/GenBank/DDBJ databases">
        <title>A free-living protist that lacks canonical eukaryotic 1 DNA replication and segregation systems.</title>
        <authorList>
            <person name="Salas-Leiva D.E."/>
            <person name="Tromer E.C."/>
            <person name="Curtis B.A."/>
            <person name="Jerlstrom-Hultqvist J."/>
            <person name="Kolisko M."/>
            <person name="Yi Z."/>
            <person name="Salas-Leiva J.S."/>
            <person name="Gallot-Lavallee L."/>
            <person name="Kops G.J.P.L."/>
            <person name="Archibald J.M."/>
            <person name="Simpson A.G.B."/>
            <person name="Roger A.J."/>
        </authorList>
    </citation>
    <scope>NUCLEOTIDE SEQUENCE</scope>
    <source>
        <strain evidence="2">BICM</strain>
    </source>
</reference>
<evidence type="ECO:0000313" key="3">
    <source>
        <dbReference type="Proteomes" id="UP000717585"/>
    </source>
</evidence>
<dbReference type="InterPro" id="IPR029044">
    <property type="entry name" value="Nucleotide-diphossugar_trans"/>
</dbReference>
<accession>A0A8J6E4E2</accession>
<keyword evidence="1" id="KW-1133">Transmembrane helix</keyword>
<dbReference type="Proteomes" id="UP000717585">
    <property type="component" value="Unassembled WGS sequence"/>
</dbReference>
<keyword evidence="3" id="KW-1185">Reference proteome</keyword>
<feature type="transmembrane region" description="Helical" evidence="1">
    <location>
        <begin position="244"/>
        <end position="262"/>
    </location>
</feature>
<proteinExistence type="predicted"/>
<sequence length="934" mass="103162">MVNRTLAAPILFLTAVLLPLCAVIFELESPWRVEAQFQAEIIALATLTLFLAVIWVLTYTRAHNPSALAILALSPVILSLISSSLSFLLRLSVTPNPAYRAASSALVLAFAFSWASSSSTTMAMLVASTAGAVVLGCALDLPQLILTYGLSGTTLNTAAIGVALAAMVALHAQAFLVISKAVDPGDMPVQLFPYALAGAIVLMSFMTRTVQPFVLAVDSTLFLLIAYLKLHLRRSTSASRRHRIMQAVALLAALAFAGLMTTTTTTPVEIFQYTDVTPTPDTSLAYADTQSTNAAIFVTWADTPEAERDCKRFLMSLYDVHAFAPSIPQVRVLVKSTDTDFARKATAMGDVRMVKRTHARREDDLVAVIKGLQREHPGWFQLALLDPGIIFRSQYAQEAYGAGLQLHRSLNVALIANGDANVDHVTRALATQPTVADAIAAVRQLDVGWFPFMTNQDLSLLTPDVVAEDGPLDFAAVGPRKTMLYPGPSRPEPMTRPVASLGSVRGGTYGVTYENFFPFMYMTLDERFEAAEWMTTRRVPVNPADDAYVVWLTKADHVYAGQTLTFALSLRLYTEARIIIASQDDLTKFPDIMRGFIELNVEYVFVEQTLPADFLRTLGDSVEQKAFINGFSKLITLNVNQLLSEIGSRPVKRMVLLDLDMFVMKNPDAIFEHPSPITYTKDTAVLDWHANGGCTKYDLARLGPNIFRDLIDFASDKANCCQFPGQFWQYGDQEVSSCYAINVLHDIPFVGSTFNQIDAPIDLTHGILLAVYNDTIIHHMTGHYNLVDGKKVWQNMVGKVSSSWNHFFETVECINGERLTWVDYGHVKTAVPGICSRCYCPHDPQPNTRDVRTWAWYLRNKDKWWFGSGMTNSDAGEMHSALDIITTTVVRNAHWLVLAVKATVWVALAAVSLKYLVAAKFWGLQYPSLDGDMR</sequence>
<dbReference type="Gene3D" id="3.90.550.10">
    <property type="entry name" value="Spore Coat Polysaccharide Biosynthesis Protein SpsA, Chain A"/>
    <property type="match status" value="1"/>
</dbReference>
<keyword evidence="1" id="KW-0812">Transmembrane</keyword>
<protein>
    <recommendedName>
        <fullName evidence="4">Nucleotide-diphospho-sugar transferase domain-containing protein</fullName>
    </recommendedName>
</protein>
<feature type="transmembrane region" description="Helical" evidence="1">
    <location>
        <begin position="213"/>
        <end position="232"/>
    </location>
</feature>
<feature type="transmembrane region" description="Helical" evidence="1">
    <location>
        <begin position="97"/>
        <end position="115"/>
    </location>
</feature>
<organism evidence="2 3">
    <name type="scientific">Carpediemonas membranifera</name>
    <dbReference type="NCBI Taxonomy" id="201153"/>
    <lineage>
        <taxon>Eukaryota</taxon>
        <taxon>Metamonada</taxon>
        <taxon>Carpediemonas-like organisms</taxon>
        <taxon>Carpediemonas</taxon>
    </lineage>
</organism>
<keyword evidence="1" id="KW-0472">Membrane</keyword>
<evidence type="ECO:0008006" key="4">
    <source>
        <dbReference type="Google" id="ProtNLM"/>
    </source>
</evidence>
<dbReference type="AlphaFoldDB" id="A0A8J6E4E2"/>
<comment type="caution">
    <text evidence="2">The sequence shown here is derived from an EMBL/GenBank/DDBJ whole genome shotgun (WGS) entry which is preliminary data.</text>
</comment>
<evidence type="ECO:0000256" key="1">
    <source>
        <dbReference type="SAM" id="Phobius"/>
    </source>
</evidence>
<dbReference type="SUPFAM" id="SSF53448">
    <property type="entry name" value="Nucleotide-diphospho-sugar transferases"/>
    <property type="match status" value="1"/>
</dbReference>
<feature type="transmembrane region" description="Helical" evidence="1">
    <location>
        <begin position="41"/>
        <end position="60"/>
    </location>
</feature>
<evidence type="ECO:0000313" key="2">
    <source>
        <dbReference type="EMBL" id="KAG9397088.1"/>
    </source>
</evidence>
<dbReference type="EMBL" id="JAHDYR010000003">
    <property type="protein sequence ID" value="KAG9397088.1"/>
    <property type="molecule type" value="Genomic_DNA"/>
</dbReference>